<comment type="caution">
    <text evidence="1">The sequence shown here is derived from an EMBL/GenBank/DDBJ whole genome shotgun (WGS) entry which is preliminary data.</text>
</comment>
<gene>
    <name evidence="1" type="ORF">J2786_003044</name>
</gene>
<evidence type="ECO:0000313" key="1">
    <source>
        <dbReference type="EMBL" id="MDR6459921.1"/>
    </source>
</evidence>
<dbReference type="EMBL" id="JAVDQX010000003">
    <property type="protein sequence ID" value="MDR6459921.1"/>
    <property type="molecule type" value="Genomic_DNA"/>
</dbReference>
<name>A0ACC6JA28_9FLAO</name>
<dbReference type="Proteomes" id="UP001184833">
    <property type="component" value="Unassembled WGS sequence"/>
</dbReference>
<keyword evidence="2" id="KW-1185">Reference proteome</keyword>
<evidence type="ECO:0000313" key="2">
    <source>
        <dbReference type="Proteomes" id="UP001184833"/>
    </source>
</evidence>
<reference evidence="1" key="1">
    <citation type="submission" date="2023-07" db="EMBL/GenBank/DDBJ databases">
        <title>Sorghum-associated microbial communities from plants grown in Nebraska, USA.</title>
        <authorList>
            <person name="Schachtman D."/>
        </authorList>
    </citation>
    <scope>NUCLEOTIDE SEQUENCE</scope>
    <source>
        <strain evidence="1">DS2329</strain>
    </source>
</reference>
<sequence>MKIRPKEILEPLFIFLIFLGFVVGGISLIIYGYSHDNDVELTFGLVVACLGLFQIFQRYKVSYVFAIIPILLVVVGLSGTFIFILFYIPFFYKESLNLDLGALILKDWFVRLVIIIIDVLLLVNVFTYTKKCLSINKEQKKGQY</sequence>
<accession>A0ACC6JA28</accession>
<protein>
    <submittedName>
        <fullName evidence="1">Competence protein ComGC</fullName>
    </submittedName>
</protein>
<organism evidence="1 2">
    <name type="scientific">Chryseobacterium vietnamense</name>
    <dbReference type="NCBI Taxonomy" id="866785"/>
    <lineage>
        <taxon>Bacteria</taxon>
        <taxon>Pseudomonadati</taxon>
        <taxon>Bacteroidota</taxon>
        <taxon>Flavobacteriia</taxon>
        <taxon>Flavobacteriales</taxon>
        <taxon>Weeksellaceae</taxon>
        <taxon>Chryseobacterium group</taxon>
        <taxon>Chryseobacterium</taxon>
    </lineage>
</organism>
<proteinExistence type="predicted"/>